<dbReference type="EMBL" id="JACRAF010000004">
    <property type="protein sequence ID" value="MBI4920316.1"/>
    <property type="molecule type" value="Genomic_DNA"/>
</dbReference>
<evidence type="ECO:0000313" key="3">
    <source>
        <dbReference type="EMBL" id="MBI4920316.1"/>
    </source>
</evidence>
<keyword evidence="2" id="KW-1133">Transmembrane helix</keyword>
<protein>
    <submittedName>
        <fullName evidence="3">Uncharacterized protein</fullName>
    </submittedName>
</protein>
<keyword evidence="2" id="KW-0472">Membrane</keyword>
<evidence type="ECO:0000313" key="4">
    <source>
        <dbReference type="Proteomes" id="UP000782610"/>
    </source>
</evidence>
<evidence type="ECO:0000256" key="1">
    <source>
        <dbReference type="SAM" id="MobiDB-lite"/>
    </source>
</evidence>
<feature type="transmembrane region" description="Helical" evidence="2">
    <location>
        <begin position="27"/>
        <end position="47"/>
    </location>
</feature>
<feature type="region of interest" description="Disordered" evidence="1">
    <location>
        <begin position="68"/>
        <end position="122"/>
    </location>
</feature>
<gene>
    <name evidence="3" type="ORF">HY834_01080</name>
</gene>
<dbReference type="AlphaFoldDB" id="A0A933NWU1"/>
<keyword evidence="2" id="KW-0812">Transmembrane</keyword>
<proteinExistence type="predicted"/>
<accession>A0A933NWU1</accession>
<sequence>MANPDRDTAYTNDGTNRSVYTRESNSTGWFVGIIVALALLAIAYLVFSANSQPSTSSVGTTPAITNTVPAAPADTTTTPMAPADNTINMTVTPAAPADTSALATDAAPAATPTESPAPATAQ</sequence>
<reference evidence="3" key="1">
    <citation type="submission" date="2020-07" db="EMBL/GenBank/DDBJ databases">
        <title>Huge and variable diversity of episymbiotic CPR bacteria and DPANN archaea in groundwater ecosystems.</title>
        <authorList>
            <person name="He C.Y."/>
            <person name="Keren R."/>
            <person name="Whittaker M."/>
            <person name="Farag I.F."/>
            <person name="Doudna J."/>
            <person name="Cate J.H.D."/>
            <person name="Banfield J.F."/>
        </authorList>
    </citation>
    <scope>NUCLEOTIDE SEQUENCE</scope>
    <source>
        <strain evidence="3">NC_groundwater_1586_Pr3_B-0.1um_66_15</strain>
    </source>
</reference>
<name>A0A933NWU1_9HYPH</name>
<dbReference type="Proteomes" id="UP000782610">
    <property type="component" value="Unassembled WGS sequence"/>
</dbReference>
<organism evidence="3 4">
    <name type="scientific">Devosia nanyangense</name>
    <dbReference type="NCBI Taxonomy" id="1228055"/>
    <lineage>
        <taxon>Bacteria</taxon>
        <taxon>Pseudomonadati</taxon>
        <taxon>Pseudomonadota</taxon>
        <taxon>Alphaproteobacteria</taxon>
        <taxon>Hyphomicrobiales</taxon>
        <taxon>Devosiaceae</taxon>
        <taxon>Devosia</taxon>
    </lineage>
</organism>
<evidence type="ECO:0000256" key="2">
    <source>
        <dbReference type="SAM" id="Phobius"/>
    </source>
</evidence>
<comment type="caution">
    <text evidence="3">The sequence shown here is derived from an EMBL/GenBank/DDBJ whole genome shotgun (WGS) entry which is preliminary data.</text>
</comment>